<feature type="transmembrane region" description="Helical" evidence="1">
    <location>
        <begin position="7"/>
        <end position="24"/>
    </location>
</feature>
<keyword evidence="1" id="KW-0812">Transmembrane</keyword>
<keyword evidence="1" id="KW-0472">Membrane</keyword>
<name>A0A2Z4Y167_9GAMM</name>
<feature type="transmembrane region" description="Helical" evidence="1">
    <location>
        <begin position="36"/>
        <end position="54"/>
    </location>
</feature>
<proteinExistence type="predicted"/>
<organism evidence="2 4">
    <name type="scientific">Francisella adeliensis</name>
    <dbReference type="NCBI Taxonomy" id="2007306"/>
    <lineage>
        <taxon>Bacteria</taxon>
        <taxon>Pseudomonadati</taxon>
        <taxon>Pseudomonadota</taxon>
        <taxon>Gammaproteobacteria</taxon>
        <taxon>Thiotrichales</taxon>
        <taxon>Francisellaceae</taxon>
        <taxon>Francisella</taxon>
    </lineage>
</organism>
<evidence type="ECO:0000256" key="1">
    <source>
        <dbReference type="SAM" id="Phobius"/>
    </source>
</evidence>
<keyword evidence="5" id="KW-1185">Reference proteome</keyword>
<dbReference type="EMBL" id="CP021781">
    <property type="protein sequence ID" value="AXA34699.1"/>
    <property type="molecule type" value="Genomic_DNA"/>
</dbReference>
<accession>A0A2Z4Y167</accession>
<dbReference type="AlphaFoldDB" id="A0A2Z4Y167"/>
<evidence type="ECO:0000313" key="2">
    <source>
        <dbReference type="EMBL" id="AXA34699.1"/>
    </source>
</evidence>
<dbReference type="KEGG" id="fad:CDH04_02905"/>
<dbReference type="Proteomes" id="UP000681131">
    <property type="component" value="Chromosome"/>
</dbReference>
<dbReference type="RefSeq" id="WP_112870874.1">
    <property type="nucleotide sequence ID" value="NZ_CP021781.1"/>
</dbReference>
<sequence>MKKKNLFLFLVILIVGILGAYWFYKFASWYEQTLGALFAYIVIISFLMLIFAPFKLIKDKKGTISVLAYFKFMGLTLLNIANVIYLIAKESVLTLVFIFSRFFSKKTKDVIKETIE</sequence>
<reference evidence="2 4" key="1">
    <citation type="submission" date="2017-06" db="EMBL/GenBank/DDBJ databases">
        <title>Complete genome of Francisella adeliensis.</title>
        <authorList>
            <person name="Vallesi A."/>
            <person name="Sjodin A."/>
        </authorList>
    </citation>
    <scope>NUCLEOTIDE SEQUENCE [LARGE SCALE GENOMIC DNA]</scope>
    <source>
        <strain evidence="2 4">FDC440</strain>
    </source>
</reference>
<evidence type="ECO:0000313" key="3">
    <source>
        <dbReference type="EMBL" id="QIW11654.1"/>
    </source>
</evidence>
<feature type="transmembrane region" description="Helical" evidence="1">
    <location>
        <begin position="66"/>
        <end position="88"/>
    </location>
</feature>
<reference evidence="3 5" key="2">
    <citation type="submission" date="2019-08" db="EMBL/GenBank/DDBJ databases">
        <title>Complete genome sequences of Francisella adeliensis (FSC1325 and FSC1326).</title>
        <authorList>
            <person name="Ohrman C."/>
            <person name="Uneklint I."/>
            <person name="Vallesi A."/>
            <person name="Karlsson L."/>
            <person name="Sjodin A."/>
        </authorList>
    </citation>
    <scope>NUCLEOTIDE SEQUENCE [LARGE SCALE GENOMIC DNA]</scope>
    <source>
        <strain evidence="3 5">FSC1325</strain>
    </source>
</reference>
<dbReference type="Proteomes" id="UP000251120">
    <property type="component" value="Chromosome"/>
</dbReference>
<evidence type="ECO:0000313" key="4">
    <source>
        <dbReference type="Proteomes" id="UP000251120"/>
    </source>
</evidence>
<evidence type="ECO:0000313" key="5">
    <source>
        <dbReference type="Proteomes" id="UP000681131"/>
    </source>
</evidence>
<keyword evidence="1" id="KW-1133">Transmembrane helix</keyword>
<gene>
    <name evidence="2" type="ORF">CDH04_02905</name>
    <name evidence="3" type="ORF">FZC43_02905</name>
</gene>
<dbReference type="EMBL" id="CP043424">
    <property type="protein sequence ID" value="QIW11654.1"/>
    <property type="molecule type" value="Genomic_DNA"/>
</dbReference>
<dbReference type="OrthoDB" id="5605710at2"/>
<protein>
    <submittedName>
        <fullName evidence="2">Uncharacterized protein</fullName>
    </submittedName>
</protein>